<sequence length="225" mass="23548">MQKSGPRPEAESDPGEAARSRGRPRAFDREAALAHATRLFWLKGYEATSIADLTQAMGIGSPSLYAAFGSKEALYLEALRHYSERYEASVWGGFGAAGTAREAVSTYLLDSAAALTGSLGDQPLGCMVTLFSVGGAGHADLGERMRAARAVTLERLEARLARAVAEGEIPASTDLRALARFAQTVQSGMSILARDGVGRAELEAVAALAMLGWDARLGPHAGGPA</sequence>
<evidence type="ECO:0000256" key="1">
    <source>
        <dbReference type="ARBA" id="ARBA00023015"/>
    </source>
</evidence>
<dbReference type="PROSITE" id="PS01081">
    <property type="entry name" value="HTH_TETR_1"/>
    <property type="match status" value="1"/>
</dbReference>
<keyword evidence="1" id="KW-0805">Transcription regulation</keyword>
<feature type="region of interest" description="Disordered" evidence="5">
    <location>
        <begin position="1"/>
        <end position="25"/>
    </location>
</feature>
<evidence type="ECO:0000313" key="7">
    <source>
        <dbReference type="EMBL" id="MEE7459544.1"/>
    </source>
</evidence>
<feature type="DNA-binding region" description="H-T-H motif" evidence="4">
    <location>
        <begin position="49"/>
        <end position="68"/>
    </location>
</feature>
<dbReference type="Pfam" id="PF00440">
    <property type="entry name" value="TetR_N"/>
    <property type="match status" value="1"/>
</dbReference>
<evidence type="ECO:0000256" key="3">
    <source>
        <dbReference type="ARBA" id="ARBA00023163"/>
    </source>
</evidence>
<accession>A0ABU7TG25</accession>
<evidence type="ECO:0000256" key="4">
    <source>
        <dbReference type="PROSITE-ProRule" id="PRU00335"/>
    </source>
</evidence>
<dbReference type="InterPro" id="IPR009057">
    <property type="entry name" value="Homeodomain-like_sf"/>
</dbReference>
<dbReference type="Proteomes" id="UP001349262">
    <property type="component" value="Unassembled WGS sequence"/>
</dbReference>
<dbReference type="Gene3D" id="1.10.357.10">
    <property type="entry name" value="Tetracycline Repressor, domain 2"/>
    <property type="match status" value="1"/>
</dbReference>
<evidence type="ECO:0000256" key="5">
    <source>
        <dbReference type="SAM" id="MobiDB-lite"/>
    </source>
</evidence>
<feature type="domain" description="HTH tetR-type" evidence="6">
    <location>
        <begin position="26"/>
        <end position="86"/>
    </location>
</feature>
<keyword evidence="8" id="KW-1185">Reference proteome</keyword>
<evidence type="ECO:0000313" key="8">
    <source>
        <dbReference type="Proteomes" id="UP001349262"/>
    </source>
</evidence>
<gene>
    <name evidence="7" type="ORF">MRSR164_22955</name>
</gene>
<reference evidence="7 8" key="1">
    <citation type="journal article" date="2012" name="Genet. Mol. Biol.">
        <title>Analysis of 16S rRNA and mxaF genes revealing insights into Methylobacterium niche-specific plant association.</title>
        <authorList>
            <person name="Dourado M.N."/>
            <person name="Andreote F.D."/>
            <person name="Dini-Andreote F."/>
            <person name="Conti R."/>
            <person name="Araujo J.M."/>
            <person name="Araujo W.L."/>
        </authorList>
    </citation>
    <scope>NUCLEOTIDE SEQUENCE [LARGE SCALE GENOMIC DNA]</scope>
    <source>
        <strain evidence="7 8">SR1.6/4</strain>
    </source>
</reference>
<dbReference type="PANTHER" id="PTHR47506">
    <property type="entry name" value="TRANSCRIPTIONAL REGULATORY PROTEIN"/>
    <property type="match status" value="1"/>
</dbReference>
<dbReference type="SUPFAM" id="SSF46689">
    <property type="entry name" value="Homeodomain-like"/>
    <property type="match status" value="1"/>
</dbReference>
<protein>
    <submittedName>
        <fullName evidence="7">TetR family transcriptional regulator</fullName>
    </submittedName>
</protein>
<evidence type="ECO:0000259" key="6">
    <source>
        <dbReference type="PROSITE" id="PS50977"/>
    </source>
</evidence>
<dbReference type="EMBL" id="MLBY01000005">
    <property type="protein sequence ID" value="MEE7459544.1"/>
    <property type="molecule type" value="Genomic_DNA"/>
</dbReference>
<dbReference type="SUPFAM" id="SSF48498">
    <property type="entry name" value="Tetracyclin repressor-like, C-terminal domain"/>
    <property type="match status" value="1"/>
</dbReference>
<dbReference type="InterPro" id="IPR036271">
    <property type="entry name" value="Tet_transcr_reg_TetR-rel_C_sf"/>
</dbReference>
<dbReference type="PROSITE" id="PS50977">
    <property type="entry name" value="HTH_TETR_2"/>
    <property type="match status" value="1"/>
</dbReference>
<keyword evidence="3" id="KW-0804">Transcription</keyword>
<dbReference type="Gene3D" id="1.10.10.60">
    <property type="entry name" value="Homeodomain-like"/>
    <property type="match status" value="1"/>
</dbReference>
<dbReference type="InterPro" id="IPR001647">
    <property type="entry name" value="HTH_TetR"/>
</dbReference>
<evidence type="ECO:0000256" key="2">
    <source>
        <dbReference type="ARBA" id="ARBA00023125"/>
    </source>
</evidence>
<organism evidence="7 8">
    <name type="scientific">Methylobacterium radiotolerans</name>
    <dbReference type="NCBI Taxonomy" id="31998"/>
    <lineage>
        <taxon>Bacteria</taxon>
        <taxon>Pseudomonadati</taxon>
        <taxon>Pseudomonadota</taxon>
        <taxon>Alphaproteobacteria</taxon>
        <taxon>Hyphomicrobiales</taxon>
        <taxon>Methylobacteriaceae</taxon>
        <taxon>Methylobacterium</taxon>
    </lineage>
</organism>
<dbReference type="PANTHER" id="PTHR47506:SF1">
    <property type="entry name" value="HTH-TYPE TRANSCRIPTIONAL REGULATOR YJDC"/>
    <property type="match status" value="1"/>
</dbReference>
<name>A0ABU7TG25_9HYPH</name>
<comment type="caution">
    <text evidence="7">The sequence shown here is derived from an EMBL/GenBank/DDBJ whole genome shotgun (WGS) entry which is preliminary data.</text>
</comment>
<keyword evidence="2 4" id="KW-0238">DNA-binding</keyword>
<proteinExistence type="predicted"/>
<feature type="compositionally biased region" description="Basic and acidic residues" evidence="5">
    <location>
        <begin position="1"/>
        <end position="10"/>
    </location>
</feature>
<dbReference type="InterPro" id="IPR023772">
    <property type="entry name" value="DNA-bd_HTH_TetR-type_CS"/>
</dbReference>